<sequence>MKKLVILIIIYCYFVVSIWSDCYFRFPEYEAIAPSWKKKIADDWFEIPYINMNVKLQNGEVIKGYCPTNFREISYTMEDGIKCGWYDFTNPFEPIWMDENCPSMGREKRDLFGNNKIEDEIEDAQKCNLYYKRIREDNEKKDFVLVTENCSWKRGRRIRIRRRRTINTEGITLTCVDDTLISESSDIQSTDKVMVCLRDFTLD</sequence>
<dbReference type="EnsemblMetazoa" id="GBRI022945-RA">
    <property type="protein sequence ID" value="GBRI022945-PA"/>
    <property type="gene ID" value="GBRI022945"/>
</dbReference>
<dbReference type="STRING" id="37001.A0A1A9WKG8"/>
<evidence type="ECO:0000313" key="2">
    <source>
        <dbReference type="Proteomes" id="UP000091820"/>
    </source>
</evidence>
<evidence type="ECO:0000313" key="1">
    <source>
        <dbReference type="EnsemblMetazoa" id="GBRI022945-PA"/>
    </source>
</evidence>
<proteinExistence type="predicted"/>
<protein>
    <submittedName>
        <fullName evidence="1">Uncharacterized protein</fullName>
    </submittedName>
</protein>
<dbReference type="Proteomes" id="UP000091820">
    <property type="component" value="Unassembled WGS sequence"/>
</dbReference>
<dbReference type="VEuPathDB" id="VectorBase:GBRI022945"/>
<organism evidence="1 2">
    <name type="scientific">Glossina brevipalpis</name>
    <dbReference type="NCBI Taxonomy" id="37001"/>
    <lineage>
        <taxon>Eukaryota</taxon>
        <taxon>Metazoa</taxon>
        <taxon>Ecdysozoa</taxon>
        <taxon>Arthropoda</taxon>
        <taxon>Hexapoda</taxon>
        <taxon>Insecta</taxon>
        <taxon>Pterygota</taxon>
        <taxon>Neoptera</taxon>
        <taxon>Endopterygota</taxon>
        <taxon>Diptera</taxon>
        <taxon>Brachycera</taxon>
        <taxon>Muscomorpha</taxon>
        <taxon>Hippoboscoidea</taxon>
        <taxon>Glossinidae</taxon>
        <taxon>Glossina</taxon>
    </lineage>
</organism>
<name>A0A1A9WKG8_9MUSC</name>
<keyword evidence="2" id="KW-1185">Reference proteome</keyword>
<reference evidence="2" key="1">
    <citation type="submission" date="2014-03" db="EMBL/GenBank/DDBJ databases">
        <authorList>
            <person name="Aksoy S."/>
            <person name="Warren W."/>
            <person name="Wilson R.K."/>
        </authorList>
    </citation>
    <scope>NUCLEOTIDE SEQUENCE [LARGE SCALE GENOMIC DNA]</scope>
    <source>
        <strain evidence="2">IAEA</strain>
    </source>
</reference>
<reference evidence="1" key="2">
    <citation type="submission" date="2020-05" db="UniProtKB">
        <authorList>
            <consortium name="EnsemblMetazoa"/>
        </authorList>
    </citation>
    <scope>IDENTIFICATION</scope>
    <source>
        <strain evidence="1">IAEA</strain>
    </source>
</reference>
<accession>A0A1A9WKG8</accession>
<dbReference type="AlphaFoldDB" id="A0A1A9WKG8"/>